<evidence type="ECO:0000313" key="3">
    <source>
        <dbReference type="Proteomes" id="UP000019365"/>
    </source>
</evidence>
<sequence length="351" mass="38124">MKENAITDKLSDKNMLDDLQKLLDEELAKPWEERDLDAIEEITAAMVDINDEEVPQPVSAETVLGETAERKRRRMVLFRRWAAVISACFAVCIALNFYTIRTYGSNVVETVIKAARSGFSIDLKELMDIDTDNYPVTTTAAITGSTVMTTATTTATGSYWYTSATTAFVGTYTEYTTTMITSATTASGGASVTPPSSTSSGVIDLCDENARGFAEQLITAAAKYGIEPCVPVYMPAFLRDIRITDVNYEELSDSKDFYASFAADGAAVDVIIEHYASEDVMPEVLIPSDALSSRTFNSGRLKGIIIEDGDSCTVLFMDGNTAYTVHTSGISADDVYDISTSLLPYSSAEDK</sequence>
<comment type="caution">
    <text evidence="2">The sequence shown here is derived from an EMBL/GenBank/DDBJ whole genome shotgun (WGS) entry which is preliminary data.</text>
</comment>
<dbReference type="Proteomes" id="UP000019365">
    <property type="component" value="Unassembled WGS sequence"/>
</dbReference>
<keyword evidence="1" id="KW-0472">Membrane</keyword>
<dbReference type="AlphaFoldDB" id="W7UM74"/>
<dbReference type="OrthoDB" id="1817914at2"/>
<evidence type="ECO:0000256" key="1">
    <source>
        <dbReference type="SAM" id="Phobius"/>
    </source>
</evidence>
<organism evidence="2 3">
    <name type="scientific">Ruminococcus flavefaciens 007c</name>
    <dbReference type="NCBI Taxonomy" id="1341157"/>
    <lineage>
        <taxon>Bacteria</taxon>
        <taxon>Bacillati</taxon>
        <taxon>Bacillota</taxon>
        <taxon>Clostridia</taxon>
        <taxon>Eubacteriales</taxon>
        <taxon>Oscillospiraceae</taxon>
        <taxon>Ruminococcus</taxon>
    </lineage>
</organism>
<protein>
    <recommendedName>
        <fullName evidence="4">DUF4367 domain-containing protein</fullName>
    </recommendedName>
</protein>
<feature type="transmembrane region" description="Helical" evidence="1">
    <location>
        <begin position="81"/>
        <end position="100"/>
    </location>
</feature>
<evidence type="ECO:0000313" key="2">
    <source>
        <dbReference type="EMBL" id="EWM54883.1"/>
    </source>
</evidence>
<dbReference type="EMBL" id="ATAX01000008">
    <property type="protein sequence ID" value="EWM54883.1"/>
    <property type="molecule type" value="Genomic_DNA"/>
</dbReference>
<gene>
    <name evidence="2" type="ORF">RF007C_11125</name>
</gene>
<dbReference type="RefSeq" id="WP_037296913.1">
    <property type="nucleotide sequence ID" value="NZ_ATAX01000008.1"/>
</dbReference>
<dbReference type="PATRIC" id="fig|1341157.4.peg.500"/>
<reference evidence="2 3" key="1">
    <citation type="journal article" date="2014" name="PLoS ONE">
        <title>Rumen cellulosomics: divergent fiber-degrading strategies revealed by comparative genome-wide analysis of six ruminococcal strains.</title>
        <authorList>
            <person name="Dassa B."/>
            <person name="Borovok I."/>
            <person name="Ruimy-Israeli V."/>
            <person name="Lamed R."/>
            <person name="Flint H.J."/>
            <person name="Duncan S.H."/>
            <person name="Henrissat B."/>
            <person name="Coutinho P."/>
            <person name="Morrison M."/>
            <person name="Mosoni P."/>
            <person name="Yeoman C.J."/>
            <person name="White B.A."/>
            <person name="Bayer E.A."/>
        </authorList>
    </citation>
    <scope>NUCLEOTIDE SEQUENCE [LARGE SCALE GENOMIC DNA]</scope>
    <source>
        <strain evidence="2 3">007c</strain>
    </source>
</reference>
<accession>W7UM74</accession>
<keyword evidence="1" id="KW-0812">Transmembrane</keyword>
<evidence type="ECO:0008006" key="4">
    <source>
        <dbReference type="Google" id="ProtNLM"/>
    </source>
</evidence>
<keyword evidence="3" id="KW-1185">Reference proteome</keyword>
<proteinExistence type="predicted"/>
<name>W7UM74_RUMFL</name>
<keyword evidence="1" id="KW-1133">Transmembrane helix</keyword>